<accession>A0A5C4TJM7</accession>
<protein>
    <recommendedName>
        <fullName evidence="2">Cytokinin riboside 5'-monophosphate phosphoribohydrolase</fullName>
        <ecNumber evidence="2">3.2.2.n1</ecNumber>
    </recommendedName>
</protein>
<dbReference type="SUPFAM" id="SSF102405">
    <property type="entry name" value="MCP/YpsA-like"/>
    <property type="match status" value="1"/>
</dbReference>
<organism evidence="3 4">
    <name type="scientific">Fructilactobacillus sanfranciscensis</name>
    <name type="common">Lactobacillus sanfranciscensis</name>
    <dbReference type="NCBI Taxonomy" id="1625"/>
    <lineage>
        <taxon>Bacteria</taxon>
        <taxon>Bacillati</taxon>
        <taxon>Bacillota</taxon>
        <taxon>Bacilli</taxon>
        <taxon>Lactobacillales</taxon>
        <taxon>Lactobacillaceae</taxon>
        <taxon>Fructilactobacillus</taxon>
    </lineage>
</organism>
<keyword evidence="2" id="KW-0203">Cytokinin biosynthesis</keyword>
<keyword evidence="2" id="KW-0378">Hydrolase</keyword>
<reference evidence="3 4" key="1">
    <citation type="submission" date="2018-05" db="EMBL/GenBank/DDBJ databases">
        <title>Lactobacillus sanfranciscensis Ah4 draft denome sequence.</title>
        <authorList>
            <person name="Zhang G."/>
        </authorList>
    </citation>
    <scope>NUCLEOTIDE SEQUENCE [LARGE SCALE GENOMIC DNA]</scope>
    <source>
        <strain evidence="3 4">Ah4</strain>
    </source>
</reference>
<dbReference type="GO" id="GO:0016799">
    <property type="term" value="F:hydrolase activity, hydrolyzing N-glycosyl compounds"/>
    <property type="evidence" value="ECO:0007669"/>
    <property type="project" value="TreeGrafter"/>
</dbReference>
<dbReference type="PANTHER" id="PTHR31223">
    <property type="entry name" value="LOG FAMILY PROTEIN YJL055W"/>
    <property type="match status" value="1"/>
</dbReference>
<dbReference type="RefSeq" id="WP_139571053.1">
    <property type="nucleotide sequence ID" value="NZ_QFCR01000004.1"/>
</dbReference>
<dbReference type="GO" id="GO:0005829">
    <property type="term" value="C:cytosol"/>
    <property type="evidence" value="ECO:0007669"/>
    <property type="project" value="TreeGrafter"/>
</dbReference>
<sequence>MKAIAVYCGAAMGNEAIYENATIKLAKWLVKNDYALVYGGGKFGLMGVLAKTVLQNGGTVYGVLPQELVERGTALESATNLEVVENMSIRKRRMIELSNACIALPGGPGTLEEISEAFSWARIGDNNNPCVLYNVADYYRPLEKMYDEMTAKGFLTKADREKLLFSESLTKIGQFIDGYVPPKIREY</sequence>
<evidence type="ECO:0000256" key="1">
    <source>
        <dbReference type="ARBA" id="ARBA00006763"/>
    </source>
</evidence>
<dbReference type="EMBL" id="QFCR01000004">
    <property type="protein sequence ID" value="TNK90766.1"/>
    <property type="molecule type" value="Genomic_DNA"/>
</dbReference>
<dbReference type="InterPro" id="IPR005269">
    <property type="entry name" value="LOG"/>
</dbReference>
<dbReference type="AlphaFoldDB" id="A0A5C4TJM7"/>
<dbReference type="NCBIfam" id="TIGR00730">
    <property type="entry name" value="Rossman fold protein, TIGR00730 family"/>
    <property type="match status" value="1"/>
</dbReference>
<evidence type="ECO:0000256" key="2">
    <source>
        <dbReference type="RuleBase" id="RU363015"/>
    </source>
</evidence>
<dbReference type="InterPro" id="IPR031100">
    <property type="entry name" value="LOG_fam"/>
</dbReference>
<dbReference type="PANTHER" id="PTHR31223:SF70">
    <property type="entry name" value="LOG FAMILY PROTEIN YJL055W"/>
    <property type="match status" value="1"/>
</dbReference>
<dbReference type="EC" id="3.2.2.n1" evidence="2"/>
<evidence type="ECO:0000313" key="3">
    <source>
        <dbReference type="EMBL" id="TNK90766.1"/>
    </source>
</evidence>
<name>A0A5C4TJM7_FRUSA</name>
<comment type="caution">
    <text evidence="3">The sequence shown here is derived from an EMBL/GenBank/DDBJ whole genome shotgun (WGS) entry which is preliminary data.</text>
</comment>
<evidence type="ECO:0000313" key="4">
    <source>
        <dbReference type="Proteomes" id="UP000313312"/>
    </source>
</evidence>
<gene>
    <name evidence="3" type="ORF">DID87_02210</name>
</gene>
<comment type="similarity">
    <text evidence="1 2">Belongs to the LOG family.</text>
</comment>
<proteinExistence type="inferred from homology"/>
<dbReference type="Proteomes" id="UP000313312">
    <property type="component" value="Unassembled WGS sequence"/>
</dbReference>
<dbReference type="Pfam" id="PF03641">
    <property type="entry name" value="Lysine_decarbox"/>
    <property type="match status" value="1"/>
</dbReference>
<dbReference type="Gene3D" id="3.40.50.450">
    <property type="match status" value="1"/>
</dbReference>
<dbReference type="GO" id="GO:0009691">
    <property type="term" value="P:cytokinin biosynthetic process"/>
    <property type="evidence" value="ECO:0007669"/>
    <property type="project" value="UniProtKB-UniRule"/>
</dbReference>